<keyword evidence="2" id="KW-0012">Acyltransferase</keyword>
<proteinExistence type="predicted"/>
<feature type="domain" description="N-acetyltransferase" evidence="3">
    <location>
        <begin position="13"/>
        <end position="170"/>
    </location>
</feature>
<keyword evidence="1" id="KW-0808">Transferase</keyword>
<sequence>MQPATTPAIPVEVRIRPAQPTDLPFILALVPRLNAFGPPAWRDPAHMTQFDRDVLTRAVLEPTPDHHVFIAETTQPAGLLHLSSSTDYYQQTHAHIADLIVDAAAEGQGVGRALLAYAETWARDHGFATLALSVFAQNTHARSVYQKAGFGEDMITCIKSLHPHASREVE</sequence>
<organism evidence="4 5">
    <name type="scientific">Hymenobacter negativus</name>
    <dbReference type="NCBI Taxonomy" id="2795026"/>
    <lineage>
        <taxon>Bacteria</taxon>
        <taxon>Pseudomonadati</taxon>
        <taxon>Bacteroidota</taxon>
        <taxon>Cytophagia</taxon>
        <taxon>Cytophagales</taxon>
        <taxon>Hymenobacteraceae</taxon>
        <taxon>Hymenobacter</taxon>
    </lineage>
</organism>
<evidence type="ECO:0000259" key="3">
    <source>
        <dbReference type="PROSITE" id="PS51186"/>
    </source>
</evidence>
<dbReference type="Proteomes" id="UP000664369">
    <property type="component" value="Unassembled WGS sequence"/>
</dbReference>
<dbReference type="EMBL" id="JAGETZ010000012">
    <property type="protein sequence ID" value="MBO2011670.1"/>
    <property type="molecule type" value="Genomic_DNA"/>
</dbReference>
<dbReference type="SUPFAM" id="SSF55729">
    <property type="entry name" value="Acyl-CoA N-acyltransferases (Nat)"/>
    <property type="match status" value="1"/>
</dbReference>
<dbReference type="InterPro" id="IPR050832">
    <property type="entry name" value="Bact_Acetyltransf"/>
</dbReference>
<protein>
    <submittedName>
        <fullName evidence="4">GNAT family N-acetyltransferase</fullName>
    </submittedName>
</protein>
<accession>A0ABS3QK79</accession>
<reference evidence="4 5" key="1">
    <citation type="submission" date="2021-03" db="EMBL/GenBank/DDBJ databases">
        <authorList>
            <person name="Kim M.K."/>
        </authorList>
    </citation>
    <scope>NUCLEOTIDE SEQUENCE [LARGE SCALE GENOMIC DNA]</scope>
    <source>
        <strain evidence="4 5">BT442</strain>
    </source>
</reference>
<dbReference type="PROSITE" id="PS51186">
    <property type="entry name" value="GNAT"/>
    <property type="match status" value="1"/>
</dbReference>
<dbReference type="InterPro" id="IPR000182">
    <property type="entry name" value="GNAT_dom"/>
</dbReference>
<dbReference type="InterPro" id="IPR016181">
    <property type="entry name" value="Acyl_CoA_acyltransferase"/>
</dbReference>
<dbReference type="RefSeq" id="WP_208177362.1">
    <property type="nucleotide sequence ID" value="NZ_JAGETZ010000012.1"/>
</dbReference>
<dbReference type="Gene3D" id="3.40.630.30">
    <property type="match status" value="1"/>
</dbReference>
<dbReference type="PANTHER" id="PTHR43877">
    <property type="entry name" value="AMINOALKYLPHOSPHONATE N-ACETYLTRANSFERASE-RELATED-RELATED"/>
    <property type="match status" value="1"/>
</dbReference>
<keyword evidence="5" id="KW-1185">Reference proteome</keyword>
<evidence type="ECO:0000256" key="2">
    <source>
        <dbReference type="ARBA" id="ARBA00023315"/>
    </source>
</evidence>
<gene>
    <name evidence="4" type="ORF">J4E00_21575</name>
</gene>
<comment type="caution">
    <text evidence="4">The sequence shown here is derived from an EMBL/GenBank/DDBJ whole genome shotgun (WGS) entry which is preliminary data.</text>
</comment>
<dbReference type="CDD" id="cd04301">
    <property type="entry name" value="NAT_SF"/>
    <property type="match status" value="1"/>
</dbReference>
<evidence type="ECO:0000256" key="1">
    <source>
        <dbReference type="ARBA" id="ARBA00022679"/>
    </source>
</evidence>
<dbReference type="Pfam" id="PF00583">
    <property type="entry name" value="Acetyltransf_1"/>
    <property type="match status" value="1"/>
</dbReference>
<name>A0ABS3QK79_9BACT</name>
<evidence type="ECO:0000313" key="4">
    <source>
        <dbReference type="EMBL" id="MBO2011670.1"/>
    </source>
</evidence>
<evidence type="ECO:0000313" key="5">
    <source>
        <dbReference type="Proteomes" id="UP000664369"/>
    </source>
</evidence>
<dbReference type="PANTHER" id="PTHR43877:SF2">
    <property type="entry name" value="AMINOALKYLPHOSPHONATE N-ACETYLTRANSFERASE-RELATED"/>
    <property type="match status" value="1"/>
</dbReference>